<sequence length="479" mass="49975">MLTVLALVLLGSVLAACGPAAGPGAAAGASSHPTATAEDPTAAPAPSAHPVPTCPWGGRLDRPDPTVRAAYAVTGYFVLTDPDRCATRAKVQGAHAIGADTLVTFGAELTPATPADLRPGADDERFAGFTVDGADGYDGAVARTGGGSVRHVYTYANKTAFSDAALFCPGRDGRTATPRGTFTWWLLPVEGGYSDCDSPSRTYDLVVAFHASAKDADTVLVADAELFGMSVYLGLPKPAPDPEVPYVADDSYTQTLGGFTSRVLADWEAKFGRSDAFAGAYQSLETAVFTDAGTWAPNLRVYELQHRIVGFRLPRDKQRVVVSPYADLRRGEAPVSAVRPALQRIADTAGGVTLILAPQDGGGTGRVGVFGPAEGDRPVRADLRDVVGDPTGATTYAEAYAGSTATLYAEAARVRGATVWANVEAFRPPGTVGHRAPGDLATLDRQVALARPHVAKVIAYRWDDYLDASGLAEQIAARG</sequence>
<dbReference type="Proteomes" id="UP001651050">
    <property type="component" value="Unassembled WGS sequence"/>
</dbReference>
<dbReference type="EMBL" id="JALQCY010000004">
    <property type="protein sequence ID" value="MCK9794716.1"/>
    <property type="molecule type" value="Genomic_DNA"/>
</dbReference>
<dbReference type="RefSeq" id="WP_416344579.1">
    <property type="nucleotide sequence ID" value="NZ_JALQCY010000004.1"/>
</dbReference>
<dbReference type="Gene3D" id="3.20.20.80">
    <property type="entry name" value="Glycosidases"/>
    <property type="match status" value="1"/>
</dbReference>
<evidence type="ECO:0000256" key="2">
    <source>
        <dbReference type="SAM" id="SignalP"/>
    </source>
</evidence>
<feature type="compositionally biased region" description="Low complexity" evidence="1">
    <location>
        <begin position="25"/>
        <end position="46"/>
    </location>
</feature>
<keyword evidence="4" id="KW-1185">Reference proteome</keyword>
<accession>A0ABT0J5E7</accession>
<comment type="caution">
    <text evidence="3">The sequence shown here is derived from an EMBL/GenBank/DDBJ whole genome shotgun (WGS) entry which is preliminary data.</text>
</comment>
<evidence type="ECO:0000256" key="1">
    <source>
        <dbReference type="SAM" id="MobiDB-lite"/>
    </source>
</evidence>
<feature type="chain" id="PRO_5045291518" description="Lipoprotein" evidence="2">
    <location>
        <begin position="16"/>
        <end position="479"/>
    </location>
</feature>
<keyword evidence="2" id="KW-0732">Signal</keyword>
<evidence type="ECO:0008006" key="5">
    <source>
        <dbReference type="Google" id="ProtNLM"/>
    </source>
</evidence>
<evidence type="ECO:0000313" key="4">
    <source>
        <dbReference type="Proteomes" id="UP001651050"/>
    </source>
</evidence>
<name>A0ABT0J5E7_9MICO</name>
<reference evidence="3 4" key="1">
    <citation type="submission" date="2022-02" db="EMBL/GenBank/DDBJ databases">
        <title>The car tank lid bacteriome: a reservoir of bacteria with potential in bioremediation of fuel.</title>
        <authorList>
            <person name="Vidal-Verdu A."/>
            <person name="Gomez-Martinez D."/>
            <person name="Latorre-Perez A."/>
            <person name="Pereto J."/>
            <person name="Porcar M."/>
        </authorList>
    </citation>
    <scope>NUCLEOTIDE SEQUENCE [LARGE SCALE GENOMIC DNA]</scope>
    <source>
        <strain evidence="3 4">4D.3</strain>
    </source>
</reference>
<gene>
    <name evidence="3" type="ORF">M1843_13260</name>
</gene>
<feature type="signal peptide" evidence="2">
    <location>
        <begin position="1"/>
        <end position="15"/>
    </location>
</feature>
<proteinExistence type="predicted"/>
<feature type="region of interest" description="Disordered" evidence="1">
    <location>
        <begin position="25"/>
        <end position="60"/>
    </location>
</feature>
<organism evidence="3 4">
    <name type="scientific">Isoptericola peretonis</name>
    <dbReference type="NCBI Taxonomy" id="2918523"/>
    <lineage>
        <taxon>Bacteria</taxon>
        <taxon>Bacillati</taxon>
        <taxon>Actinomycetota</taxon>
        <taxon>Actinomycetes</taxon>
        <taxon>Micrococcales</taxon>
        <taxon>Promicromonosporaceae</taxon>
        <taxon>Isoptericola</taxon>
    </lineage>
</organism>
<protein>
    <recommendedName>
        <fullName evidence="5">Lipoprotein</fullName>
    </recommendedName>
</protein>
<evidence type="ECO:0000313" key="3">
    <source>
        <dbReference type="EMBL" id="MCK9794716.1"/>
    </source>
</evidence>